<organism evidence="1 2">
    <name type="scientific">Pseudomonas poae</name>
    <dbReference type="NCBI Taxonomy" id="200451"/>
    <lineage>
        <taxon>Bacteria</taxon>
        <taxon>Pseudomonadati</taxon>
        <taxon>Pseudomonadota</taxon>
        <taxon>Gammaproteobacteria</taxon>
        <taxon>Pseudomonadales</taxon>
        <taxon>Pseudomonadaceae</taxon>
        <taxon>Pseudomonas</taxon>
    </lineage>
</organism>
<evidence type="ECO:0000313" key="2">
    <source>
        <dbReference type="Proteomes" id="UP000814126"/>
    </source>
</evidence>
<proteinExistence type="predicted"/>
<dbReference type="Proteomes" id="UP000814126">
    <property type="component" value="Unassembled WGS sequence"/>
</dbReference>
<sequence length="66" mass="7460">MSKGVVIKYDCGQCGDQTEALHEGYCEACCTSNQAALDDHNFQHDRWAQLSESQRASEINQAWPKR</sequence>
<name>A0AAP2WKZ3_9PSED</name>
<accession>A0AAP2WKZ3</accession>
<protein>
    <submittedName>
        <fullName evidence="1">Uncharacterized protein</fullName>
    </submittedName>
</protein>
<reference evidence="1" key="1">
    <citation type="submission" date="2019-11" db="EMBL/GenBank/DDBJ databases">
        <title>Epiphytic Pseudomonas syringae from cherry orchards.</title>
        <authorList>
            <person name="Hulin M.T."/>
        </authorList>
    </citation>
    <scope>NUCLEOTIDE SEQUENCE</scope>
    <source>
        <strain evidence="1">PA-2-1F</strain>
    </source>
</reference>
<dbReference type="AlphaFoldDB" id="A0AAP2WKZ3"/>
<dbReference type="RefSeq" id="WP_236326372.1">
    <property type="nucleotide sequence ID" value="NZ_WJZX01000083.1"/>
</dbReference>
<comment type="caution">
    <text evidence="1">The sequence shown here is derived from an EMBL/GenBank/DDBJ whole genome shotgun (WGS) entry which is preliminary data.</text>
</comment>
<gene>
    <name evidence="1" type="ORF">GIV46_18320</name>
</gene>
<evidence type="ECO:0000313" key="1">
    <source>
        <dbReference type="EMBL" id="MCF5656971.1"/>
    </source>
</evidence>
<dbReference type="EMBL" id="WJZX01000083">
    <property type="protein sequence ID" value="MCF5656971.1"/>
    <property type="molecule type" value="Genomic_DNA"/>
</dbReference>